<dbReference type="STRING" id="1960309.SAMN03159343_0192"/>
<feature type="transmembrane region" description="Helical" evidence="1">
    <location>
        <begin position="221"/>
        <end position="241"/>
    </location>
</feature>
<reference evidence="3" key="1">
    <citation type="submission" date="2016-10" db="EMBL/GenBank/DDBJ databases">
        <authorList>
            <person name="Varghese N."/>
            <person name="Submissions S."/>
        </authorList>
    </citation>
    <scope>NUCLEOTIDE SEQUENCE [LARGE SCALE GENOMIC DNA]</scope>
    <source>
        <strain evidence="3">DSM 45722</strain>
    </source>
</reference>
<accession>A0A1G4X9A5</accession>
<dbReference type="EMBL" id="FMUH01000001">
    <property type="protein sequence ID" value="SCX37757.1"/>
    <property type="molecule type" value="Genomic_DNA"/>
</dbReference>
<gene>
    <name evidence="2" type="ORF">SAMN03159343_0192</name>
</gene>
<protein>
    <recommendedName>
        <fullName evidence="4">Gram-positive cocci surface proteins LPxTG domain-containing protein</fullName>
    </recommendedName>
</protein>
<evidence type="ECO:0000313" key="2">
    <source>
        <dbReference type="EMBL" id="SCX37757.1"/>
    </source>
</evidence>
<dbReference type="AlphaFoldDB" id="A0A1G4X9A5"/>
<keyword evidence="3" id="KW-1185">Reference proteome</keyword>
<sequence>MVVSGTELADGTEVVVQVLLPGGTVDVPSLVVDGGIPVRIAPEVLDGVTELTLGVLVGDQAFGPYVVQVPAAADACTAQAAISLARDCTAPDAVLATVDVRGLTPGVYGIGVVGETADGGVVELASQDVEVTGTGFAGTLPLVSLSGSVPLSGFVGVALVVDGRTLATIGGDDVELGACTAPQPLPVAPAPPVVTSPAPVVPVSAHPARPAALASTGAEPAGLLLLAGLFLGLGGLTTFVARRSAR</sequence>
<organism evidence="2 3">
    <name type="scientific">Klenkia marina</name>
    <dbReference type="NCBI Taxonomy" id="1960309"/>
    <lineage>
        <taxon>Bacteria</taxon>
        <taxon>Bacillati</taxon>
        <taxon>Actinomycetota</taxon>
        <taxon>Actinomycetes</taxon>
        <taxon>Geodermatophilales</taxon>
        <taxon>Geodermatophilaceae</taxon>
        <taxon>Klenkia</taxon>
    </lineage>
</organism>
<evidence type="ECO:0000313" key="3">
    <source>
        <dbReference type="Proteomes" id="UP000198981"/>
    </source>
</evidence>
<dbReference type="Proteomes" id="UP000198981">
    <property type="component" value="Unassembled WGS sequence"/>
</dbReference>
<evidence type="ECO:0008006" key="4">
    <source>
        <dbReference type="Google" id="ProtNLM"/>
    </source>
</evidence>
<keyword evidence="1" id="KW-0472">Membrane</keyword>
<evidence type="ECO:0000256" key="1">
    <source>
        <dbReference type="SAM" id="Phobius"/>
    </source>
</evidence>
<proteinExistence type="predicted"/>
<keyword evidence="1" id="KW-0812">Transmembrane</keyword>
<keyword evidence="1" id="KW-1133">Transmembrane helix</keyword>
<name>A0A1G4X9A5_9ACTN</name>